<dbReference type="SUPFAM" id="SSF55729">
    <property type="entry name" value="Acyl-CoA N-acyltransferases (Nat)"/>
    <property type="match status" value="1"/>
</dbReference>
<dbReference type="GO" id="GO:0008080">
    <property type="term" value="F:N-acetyltransferase activity"/>
    <property type="evidence" value="ECO:0007669"/>
    <property type="project" value="UniProtKB-ARBA"/>
</dbReference>
<dbReference type="PROSITE" id="PS51186">
    <property type="entry name" value="GNAT"/>
    <property type="match status" value="1"/>
</dbReference>
<proteinExistence type="inferred from homology"/>
<evidence type="ECO:0000259" key="4">
    <source>
        <dbReference type="PROSITE" id="PS51186"/>
    </source>
</evidence>
<protein>
    <submittedName>
        <fullName evidence="5">Acyl-CoA N-acyltransferase</fullName>
    </submittedName>
</protein>
<evidence type="ECO:0000256" key="2">
    <source>
        <dbReference type="ARBA" id="ARBA00022679"/>
    </source>
</evidence>
<dbReference type="FunFam" id="3.40.630.30:FF:000064">
    <property type="entry name" value="GNAT family acetyltransferase"/>
    <property type="match status" value="1"/>
</dbReference>
<accession>A0AA40F3P5</accession>
<dbReference type="PANTHER" id="PTHR10545">
    <property type="entry name" value="DIAMINE N-ACETYLTRANSFERASE"/>
    <property type="match status" value="1"/>
</dbReference>
<evidence type="ECO:0000256" key="1">
    <source>
        <dbReference type="ARBA" id="ARBA00008694"/>
    </source>
</evidence>
<evidence type="ECO:0000256" key="3">
    <source>
        <dbReference type="ARBA" id="ARBA00023315"/>
    </source>
</evidence>
<name>A0AA40F3P5_9PEZI</name>
<comment type="caution">
    <text evidence="5">The sequence shown here is derived from an EMBL/GenBank/DDBJ whole genome shotgun (WGS) entry which is preliminary data.</text>
</comment>
<feature type="domain" description="N-acetyltransferase" evidence="4">
    <location>
        <begin position="5"/>
        <end position="160"/>
    </location>
</feature>
<dbReference type="CDD" id="cd04301">
    <property type="entry name" value="NAT_SF"/>
    <property type="match status" value="1"/>
</dbReference>
<evidence type="ECO:0000313" key="6">
    <source>
        <dbReference type="Proteomes" id="UP001172155"/>
    </source>
</evidence>
<reference evidence="5" key="1">
    <citation type="submission" date="2023-06" db="EMBL/GenBank/DDBJ databases">
        <title>Genome-scale phylogeny and comparative genomics of the fungal order Sordariales.</title>
        <authorList>
            <consortium name="Lawrence Berkeley National Laboratory"/>
            <person name="Hensen N."/>
            <person name="Bonometti L."/>
            <person name="Westerberg I."/>
            <person name="Brannstrom I.O."/>
            <person name="Guillou S."/>
            <person name="Cros-Aarteil S."/>
            <person name="Calhoun S."/>
            <person name="Haridas S."/>
            <person name="Kuo A."/>
            <person name="Mondo S."/>
            <person name="Pangilinan J."/>
            <person name="Riley R."/>
            <person name="LaButti K."/>
            <person name="Andreopoulos B."/>
            <person name="Lipzen A."/>
            <person name="Chen C."/>
            <person name="Yanf M."/>
            <person name="Daum C."/>
            <person name="Ng V."/>
            <person name="Clum A."/>
            <person name="Steindorff A."/>
            <person name="Ohm R."/>
            <person name="Martin F."/>
            <person name="Silar P."/>
            <person name="Natvig D."/>
            <person name="Lalanne C."/>
            <person name="Gautier V."/>
            <person name="Ament-velasquez S.L."/>
            <person name="Kruys A."/>
            <person name="Hutchinson M.I."/>
            <person name="Powell A.J."/>
            <person name="Barry K."/>
            <person name="Miller A.N."/>
            <person name="Grigoriev I.V."/>
            <person name="Debuchy R."/>
            <person name="Gladieux P."/>
            <person name="Thoren M.H."/>
            <person name="Johannesson H."/>
        </authorList>
    </citation>
    <scope>NUCLEOTIDE SEQUENCE</scope>
    <source>
        <strain evidence="5">SMH3187-1</strain>
    </source>
</reference>
<gene>
    <name evidence="5" type="ORF">B0T18DRAFT_321782</name>
</gene>
<dbReference type="EMBL" id="JAUKUD010000003">
    <property type="protein sequence ID" value="KAK0750506.1"/>
    <property type="molecule type" value="Genomic_DNA"/>
</dbReference>
<keyword evidence="6" id="KW-1185">Reference proteome</keyword>
<evidence type="ECO:0000313" key="5">
    <source>
        <dbReference type="EMBL" id="KAK0750506.1"/>
    </source>
</evidence>
<dbReference type="Pfam" id="PF00583">
    <property type="entry name" value="Acetyltransf_1"/>
    <property type="match status" value="1"/>
</dbReference>
<keyword evidence="3" id="KW-0012">Acyltransferase</keyword>
<keyword evidence="2" id="KW-0808">Transferase</keyword>
<dbReference type="InterPro" id="IPR000182">
    <property type="entry name" value="GNAT_dom"/>
</dbReference>
<dbReference type="AlphaFoldDB" id="A0AA40F3P5"/>
<organism evidence="5 6">
    <name type="scientific">Schizothecium vesticola</name>
    <dbReference type="NCBI Taxonomy" id="314040"/>
    <lineage>
        <taxon>Eukaryota</taxon>
        <taxon>Fungi</taxon>
        <taxon>Dikarya</taxon>
        <taxon>Ascomycota</taxon>
        <taxon>Pezizomycotina</taxon>
        <taxon>Sordariomycetes</taxon>
        <taxon>Sordariomycetidae</taxon>
        <taxon>Sordariales</taxon>
        <taxon>Schizotheciaceae</taxon>
        <taxon>Schizothecium</taxon>
    </lineage>
</organism>
<sequence length="174" mass="19341">MSSSPTIRFARLEDMPTILTFIKAAAAEQAPDAVIEATEAALSSMLYLSDIRTATPRFAYPLLIHSPDNAPAGLAIYLYTLSTWMARPGVCLEELYVLPEYRRMGYAKLLIQAMAREAYKAGCSKMEWVCLKGNEKALQFYKSLGANRMNDWVVLKVGRDGIKELAEGGEHVDE</sequence>
<dbReference type="Gene3D" id="3.40.630.30">
    <property type="match status" value="1"/>
</dbReference>
<comment type="similarity">
    <text evidence="1">Belongs to the acetyltransferase family.</text>
</comment>
<dbReference type="InterPro" id="IPR051016">
    <property type="entry name" value="Diverse_Substrate_AcTransf"/>
</dbReference>
<dbReference type="PANTHER" id="PTHR10545:SF29">
    <property type="entry name" value="GH14572P-RELATED"/>
    <property type="match status" value="1"/>
</dbReference>
<dbReference type="InterPro" id="IPR016181">
    <property type="entry name" value="Acyl_CoA_acyltransferase"/>
</dbReference>
<dbReference type="Proteomes" id="UP001172155">
    <property type="component" value="Unassembled WGS sequence"/>
</dbReference>